<dbReference type="Proteomes" id="UP000789901">
    <property type="component" value="Unassembled WGS sequence"/>
</dbReference>
<feature type="non-terminal residue" evidence="2">
    <location>
        <position position="1"/>
    </location>
</feature>
<protein>
    <submittedName>
        <fullName evidence="2">26186_t:CDS:1</fullName>
    </submittedName>
</protein>
<feature type="non-terminal residue" evidence="2">
    <location>
        <position position="141"/>
    </location>
</feature>
<reference evidence="2 3" key="1">
    <citation type="submission" date="2021-06" db="EMBL/GenBank/DDBJ databases">
        <authorList>
            <person name="Kallberg Y."/>
            <person name="Tangrot J."/>
            <person name="Rosling A."/>
        </authorList>
    </citation>
    <scope>NUCLEOTIDE SEQUENCE [LARGE SCALE GENOMIC DNA]</scope>
    <source>
        <strain evidence="2 3">120-4 pot B 10/14</strain>
    </source>
</reference>
<comment type="caution">
    <text evidence="2">The sequence shown here is derived from an EMBL/GenBank/DDBJ whole genome shotgun (WGS) entry which is preliminary data.</text>
</comment>
<sequence>MLKEKEVQKAELEKLDKEIKLQESLGQELKELGNIREAKLRGQKNQREALNSLRTAMYNACLDFYLNTQEIQKGTRYNGSPVPRSGMAMKTFYKAVGSQFVNTTQLRQIIDREVQTTDYLDNRAGKRPNKAQKINHPMLNL</sequence>
<keyword evidence="3" id="KW-1185">Reference proteome</keyword>
<dbReference type="EMBL" id="CAJVQB010117061">
    <property type="protein sequence ID" value="CAG8852867.1"/>
    <property type="molecule type" value="Genomic_DNA"/>
</dbReference>
<keyword evidence="1" id="KW-0175">Coiled coil</keyword>
<gene>
    <name evidence="2" type="ORF">GMARGA_LOCUS41688</name>
</gene>
<accession>A0ABN7XD90</accession>
<name>A0ABN7XD90_GIGMA</name>
<evidence type="ECO:0000313" key="2">
    <source>
        <dbReference type="EMBL" id="CAG8852867.1"/>
    </source>
</evidence>
<feature type="coiled-coil region" evidence="1">
    <location>
        <begin position="2"/>
        <end position="32"/>
    </location>
</feature>
<proteinExistence type="predicted"/>
<organism evidence="2 3">
    <name type="scientific">Gigaspora margarita</name>
    <dbReference type="NCBI Taxonomy" id="4874"/>
    <lineage>
        <taxon>Eukaryota</taxon>
        <taxon>Fungi</taxon>
        <taxon>Fungi incertae sedis</taxon>
        <taxon>Mucoromycota</taxon>
        <taxon>Glomeromycotina</taxon>
        <taxon>Glomeromycetes</taxon>
        <taxon>Diversisporales</taxon>
        <taxon>Gigasporaceae</taxon>
        <taxon>Gigaspora</taxon>
    </lineage>
</organism>
<evidence type="ECO:0000313" key="3">
    <source>
        <dbReference type="Proteomes" id="UP000789901"/>
    </source>
</evidence>
<evidence type="ECO:0000256" key="1">
    <source>
        <dbReference type="SAM" id="Coils"/>
    </source>
</evidence>